<keyword evidence="1" id="KW-1133">Transmembrane helix</keyword>
<organism evidence="2 3">
    <name type="scientific">Virgibacillus indicus</name>
    <dbReference type="NCBI Taxonomy" id="2024554"/>
    <lineage>
        <taxon>Bacteria</taxon>
        <taxon>Bacillati</taxon>
        <taxon>Bacillota</taxon>
        <taxon>Bacilli</taxon>
        <taxon>Bacillales</taxon>
        <taxon>Bacillaceae</taxon>
        <taxon>Virgibacillus</taxon>
    </lineage>
</organism>
<feature type="transmembrane region" description="Helical" evidence="1">
    <location>
        <begin position="20"/>
        <end position="38"/>
    </location>
</feature>
<accession>A0A265NEL8</accession>
<dbReference type="AlphaFoldDB" id="A0A265NEL8"/>
<reference evidence="2 3" key="1">
    <citation type="submission" date="2017-08" db="EMBL/GenBank/DDBJ databases">
        <title>Virgibacillus indicus sp. nov. and Virgibacillus profoundi sp. nov, two moderately halophilic bacteria isolated from marine sediment by using the Microfluidic Streak Plate.</title>
        <authorList>
            <person name="Xu B."/>
            <person name="Hu B."/>
            <person name="Wang J."/>
            <person name="Zhu Y."/>
            <person name="Huang L."/>
            <person name="Du W."/>
            <person name="Huang Y."/>
        </authorList>
    </citation>
    <scope>NUCLEOTIDE SEQUENCE [LARGE SCALE GENOMIC DNA]</scope>
    <source>
        <strain evidence="2 3">IO3-P2-C2</strain>
    </source>
</reference>
<dbReference type="Proteomes" id="UP000216498">
    <property type="component" value="Unassembled WGS sequence"/>
</dbReference>
<gene>
    <name evidence="2" type="ORF">CIL03_04870</name>
</gene>
<proteinExistence type="predicted"/>
<keyword evidence="3" id="KW-1185">Reference proteome</keyword>
<feature type="transmembrane region" description="Helical" evidence="1">
    <location>
        <begin position="50"/>
        <end position="75"/>
    </location>
</feature>
<name>A0A265NEL8_9BACI</name>
<protein>
    <submittedName>
        <fullName evidence="2">Uncharacterized protein</fullName>
    </submittedName>
</protein>
<dbReference type="EMBL" id="NPMS01000001">
    <property type="protein sequence ID" value="OZU90482.1"/>
    <property type="molecule type" value="Genomic_DNA"/>
</dbReference>
<evidence type="ECO:0000256" key="1">
    <source>
        <dbReference type="SAM" id="Phobius"/>
    </source>
</evidence>
<evidence type="ECO:0000313" key="3">
    <source>
        <dbReference type="Proteomes" id="UP000216498"/>
    </source>
</evidence>
<evidence type="ECO:0000313" key="2">
    <source>
        <dbReference type="EMBL" id="OZU90482.1"/>
    </source>
</evidence>
<sequence>MVLISWINLSNSSFLGEGDNYISYVLIFAGIIVSFILLKPLISWLINSGFVLLVNYIISSLAVIVLLFIVVFFLTDTQLSVNNLLKITLQSLAAFGIVMILYYGFQKVTKKI</sequence>
<keyword evidence="1" id="KW-0472">Membrane</keyword>
<comment type="caution">
    <text evidence="2">The sequence shown here is derived from an EMBL/GenBank/DDBJ whole genome shotgun (WGS) entry which is preliminary data.</text>
</comment>
<keyword evidence="1" id="KW-0812">Transmembrane</keyword>
<feature type="transmembrane region" description="Helical" evidence="1">
    <location>
        <begin position="87"/>
        <end position="105"/>
    </location>
</feature>